<accession>A0A7W8AJ55</accession>
<gene>
    <name evidence="1" type="ORF">HNQ68_001864</name>
</gene>
<evidence type="ECO:0000313" key="1">
    <source>
        <dbReference type="EMBL" id="MBB5091323.1"/>
    </source>
</evidence>
<evidence type="ECO:0000313" key="2">
    <source>
        <dbReference type="Proteomes" id="UP000531231"/>
    </source>
</evidence>
<dbReference type="AlphaFoldDB" id="A0A7W8AJ55"/>
<organism evidence="1 2">
    <name type="scientific">Pseudochrobactrum saccharolyticum</name>
    <dbReference type="NCBI Taxonomy" id="354352"/>
    <lineage>
        <taxon>Bacteria</taxon>
        <taxon>Pseudomonadati</taxon>
        <taxon>Pseudomonadota</taxon>
        <taxon>Alphaproteobacteria</taxon>
        <taxon>Hyphomicrobiales</taxon>
        <taxon>Brucellaceae</taxon>
        <taxon>Pseudochrobactrum</taxon>
    </lineage>
</organism>
<comment type="caution">
    <text evidence="1">The sequence shown here is derived from an EMBL/GenBank/DDBJ whole genome shotgun (WGS) entry which is preliminary data.</text>
</comment>
<proteinExistence type="predicted"/>
<dbReference type="EMBL" id="JACHIL010000003">
    <property type="protein sequence ID" value="MBB5091323.1"/>
    <property type="molecule type" value="Genomic_DNA"/>
</dbReference>
<dbReference type="RefSeq" id="WP_151159423.1">
    <property type="nucleotide sequence ID" value="NZ_JACHIL010000003.1"/>
</dbReference>
<reference evidence="1 2" key="1">
    <citation type="submission" date="2020-08" db="EMBL/GenBank/DDBJ databases">
        <title>Genomic Encyclopedia of Type Strains, Phase IV (KMG-IV): sequencing the most valuable type-strain genomes for metagenomic binning, comparative biology and taxonomic classification.</title>
        <authorList>
            <person name="Goeker M."/>
        </authorList>
    </citation>
    <scope>NUCLEOTIDE SEQUENCE [LARGE SCALE GENOMIC DNA]</scope>
    <source>
        <strain evidence="1 2">DSM 25620</strain>
    </source>
</reference>
<sequence length="826" mass="90764">MQQGRVQTPDFKNNLALKPAARPVDTFEAPAQIPQDNNTARLVDALSAFSSTIGQLAPTLGQAEAASKNKKDDAALAERQNFFMKASPEEQRRYIVEKHGLDRDEVKQAAAIGKMDGARYAEMVQGELQTHMQTEFDWNNGDPEEYARRFLQNKLQEIGRTDEPTFVSAYSQAGQSFIQNVSAMRIKRQADHMDVKIKGAASDYFRLTVDDSVKAGDDPQVTAKKLLTAASDAGKRGTLLLEDGDVDKYQLDELERRIDSNPQVVIAAIHQGRTGAGGNRPSYIDDPATRDRAILLDRKAGIALQLQRNRQERDTLIAANTQAIESGNGFLGLRDLVQFNPHSGEETVYSVESQKDEAVRNWIKQDDATAKRLGEAPPQTILRRAQQFAIAGLQDPDLKAATDSIAQAGSPEVLQQPEAKEKLVQRLELINTVTKTNKNLSASYLKGQDKEFVDGFFAAREALGRDDTAALSFAYAVTNPSPQARSRVFAARHDITNAVKALRDSKWFSLNNPSMENSGMVEDHLWDLSEKYAAAGLSGQDAVAAAKSAIEKSAIHYNGTLIDVGSINTRAEMPSDFKGAVEAQVAAFLEDSKGKAYDASQVTIYQTGDKDGRFYLVDKDTMSPVTDDNGAMHFFTLSNLRAWDNANRQMLDNANASYNAFNQSVNAKGLFQALDKDGSTVWINTNREIWHNTAEEGQTPNWKKTGKRYSRTTAISPRGLPVFKRPERMNQKLKAASTWYQRVVVGAKITASAVADKYADEMQNDASYSDIAKETGTRIAKPVKAATDATIGSAGRSAAEMINGAQDFISVGKKAEDAINERNRGR</sequence>
<keyword evidence="2" id="KW-1185">Reference proteome</keyword>
<protein>
    <submittedName>
        <fullName evidence="1">Uncharacterized protein</fullName>
    </submittedName>
</protein>
<name>A0A7W8AJ55_9HYPH</name>
<dbReference type="Proteomes" id="UP000531231">
    <property type="component" value="Unassembled WGS sequence"/>
</dbReference>